<reference evidence="2" key="3">
    <citation type="submission" date="2025-08" db="UniProtKB">
        <authorList>
            <consortium name="Ensembl"/>
        </authorList>
    </citation>
    <scope>IDENTIFICATION</scope>
</reference>
<organism evidence="2 3">
    <name type="scientific">Astatotilapia calliptera</name>
    <name type="common">Eastern happy</name>
    <name type="synonym">Chromis callipterus</name>
    <dbReference type="NCBI Taxonomy" id="8154"/>
    <lineage>
        <taxon>Eukaryota</taxon>
        <taxon>Metazoa</taxon>
        <taxon>Chordata</taxon>
        <taxon>Craniata</taxon>
        <taxon>Vertebrata</taxon>
        <taxon>Euteleostomi</taxon>
        <taxon>Actinopterygii</taxon>
        <taxon>Neopterygii</taxon>
        <taxon>Teleostei</taxon>
        <taxon>Neoteleostei</taxon>
        <taxon>Acanthomorphata</taxon>
        <taxon>Ovalentaria</taxon>
        <taxon>Cichlomorphae</taxon>
        <taxon>Cichliformes</taxon>
        <taxon>Cichlidae</taxon>
        <taxon>African cichlids</taxon>
        <taxon>Pseudocrenilabrinae</taxon>
        <taxon>Haplochromini</taxon>
        <taxon>Astatotilapia</taxon>
    </lineage>
</organism>
<dbReference type="Ensembl" id="ENSACLT00000075252.1">
    <property type="protein sequence ID" value="ENSACLP00000070015.1"/>
    <property type="gene ID" value="ENSACLG00000039944.1"/>
</dbReference>
<feature type="transmembrane region" description="Helical" evidence="1">
    <location>
        <begin position="7"/>
        <end position="23"/>
    </location>
</feature>
<keyword evidence="1" id="KW-0812">Transmembrane</keyword>
<proteinExistence type="predicted"/>
<feature type="transmembrane region" description="Helical" evidence="1">
    <location>
        <begin position="29"/>
        <end position="48"/>
    </location>
</feature>
<evidence type="ECO:0000313" key="3">
    <source>
        <dbReference type="Proteomes" id="UP000265100"/>
    </source>
</evidence>
<accession>A0AAX7ULW5</accession>
<dbReference type="AlphaFoldDB" id="A0AAX7ULW5"/>
<protein>
    <submittedName>
        <fullName evidence="2">Uncharacterized protein</fullName>
    </submittedName>
</protein>
<reference evidence="2" key="4">
    <citation type="submission" date="2025-09" db="UniProtKB">
        <authorList>
            <consortium name="Ensembl"/>
        </authorList>
    </citation>
    <scope>IDENTIFICATION</scope>
</reference>
<keyword evidence="1" id="KW-1133">Transmembrane helix</keyword>
<sequence length="150" mass="16621">HRCSCTLWVYIYIYIYIYIHTPHNLIVSLHLFLVGFIIAFILAFSLFANDVTNSFATVFETLGSVLLGAKVSPPLPYKINSVRETYLGTCAGEAKGKLCSITFSSIWLGRKLFGNIFGNASSSALCSVGKVTFKMYSTTDYIIHAPKCIL</sequence>
<reference evidence="3" key="2">
    <citation type="submission" date="2023-03" db="EMBL/GenBank/DDBJ databases">
        <authorList>
            <consortium name="Wellcome Sanger Institute Data Sharing"/>
        </authorList>
    </citation>
    <scope>NUCLEOTIDE SEQUENCE [LARGE SCALE GENOMIC DNA]</scope>
</reference>
<evidence type="ECO:0000313" key="2">
    <source>
        <dbReference type="Ensembl" id="ENSACLP00000070015.1"/>
    </source>
</evidence>
<evidence type="ECO:0000256" key="1">
    <source>
        <dbReference type="SAM" id="Phobius"/>
    </source>
</evidence>
<dbReference type="Proteomes" id="UP000265100">
    <property type="component" value="Chromosome 7"/>
</dbReference>
<name>A0AAX7ULW5_ASTCA</name>
<keyword evidence="3" id="KW-1185">Reference proteome</keyword>
<reference evidence="2 3" key="1">
    <citation type="submission" date="2018-05" db="EMBL/GenBank/DDBJ databases">
        <authorList>
            <person name="Datahose"/>
        </authorList>
    </citation>
    <scope>NUCLEOTIDE SEQUENCE</scope>
</reference>
<keyword evidence="1" id="KW-0472">Membrane</keyword>